<sequence length="193" mass="21546">MKAGSAEAACSEDNCVQLWQCHGAEVSERYRIQSEQFEDLWLITSELILRLQEYFEKQGVKDFACSFSGSMPLQEYFELIDHHFELRMNGEKLEELLSERAVQFRAIQRRLLTRFKDKTPAPLQHLDTLLDGTYKQGNQTSLFCTDSRCAVVPAKAAVPAETATPAETAMPAETAVLVARGSPTPGSLLVCGQ</sequence>
<gene>
    <name evidence="3" type="ORF">P7K49_024862</name>
</gene>
<dbReference type="Pfam" id="PF23338">
    <property type="entry name" value="PTHB1_hp"/>
    <property type="match status" value="1"/>
</dbReference>
<dbReference type="InterPro" id="IPR055363">
    <property type="entry name" value="PTHB1_hp_dom"/>
</dbReference>
<keyword evidence="4" id="KW-1185">Reference proteome</keyword>
<comment type="caution">
    <text evidence="3">The sequence shown here is derived from an EMBL/GenBank/DDBJ whole genome shotgun (WGS) entry which is preliminary data.</text>
</comment>
<evidence type="ECO:0000259" key="2">
    <source>
        <dbReference type="Pfam" id="PF23338"/>
    </source>
</evidence>
<evidence type="ECO:0000313" key="3">
    <source>
        <dbReference type="EMBL" id="KAK2095828.1"/>
    </source>
</evidence>
<protein>
    <submittedName>
        <fullName evidence="3">Uncharacterized protein</fullName>
    </submittedName>
</protein>
<organism evidence="3 4">
    <name type="scientific">Saguinus oedipus</name>
    <name type="common">Cotton-top tamarin</name>
    <name type="synonym">Oedipomidas oedipus</name>
    <dbReference type="NCBI Taxonomy" id="9490"/>
    <lineage>
        <taxon>Eukaryota</taxon>
        <taxon>Metazoa</taxon>
        <taxon>Chordata</taxon>
        <taxon>Craniata</taxon>
        <taxon>Vertebrata</taxon>
        <taxon>Euteleostomi</taxon>
        <taxon>Mammalia</taxon>
        <taxon>Eutheria</taxon>
        <taxon>Euarchontoglires</taxon>
        <taxon>Primates</taxon>
        <taxon>Haplorrhini</taxon>
        <taxon>Platyrrhini</taxon>
        <taxon>Cebidae</taxon>
        <taxon>Callitrichinae</taxon>
        <taxon>Saguinus</taxon>
    </lineage>
</organism>
<feature type="domain" description="PTHB1 platform" evidence="1">
    <location>
        <begin position="26"/>
        <end position="68"/>
    </location>
</feature>
<proteinExistence type="predicted"/>
<dbReference type="InterPro" id="IPR026511">
    <property type="entry name" value="PTHB1"/>
</dbReference>
<dbReference type="Proteomes" id="UP001266305">
    <property type="component" value="Unassembled WGS sequence"/>
</dbReference>
<name>A0ABQ9UGY3_SAGOE</name>
<dbReference type="Pfam" id="PF23337">
    <property type="entry name" value="PTHB1_pf"/>
    <property type="match status" value="1"/>
</dbReference>
<feature type="domain" description="PTHB1 hairpin" evidence="2">
    <location>
        <begin position="70"/>
        <end position="137"/>
    </location>
</feature>
<evidence type="ECO:0000313" key="4">
    <source>
        <dbReference type="Proteomes" id="UP001266305"/>
    </source>
</evidence>
<dbReference type="InterPro" id="IPR055362">
    <property type="entry name" value="PTHB1_pf_dom"/>
</dbReference>
<dbReference type="PANTHER" id="PTHR20991:SF0">
    <property type="entry name" value="PROTEIN PTHB1"/>
    <property type="match status" value="1"/>
</dbReference>
<dbReference type="EMBL" id="JASSZA010000012">
    <property type="protein sequence ID" value="KAK2095828.1"/>
    <property type="molecule type" value="Genomic_DNA"/>
</dbReference>
<dbReference type="PANTHER" id="PTHR20991">
    <property type="entry name" value="PARATHYROID HORMONE-RESPONSIVE B1 GENE"/>
    <property type="match status" value="1"/>
</dbReference>
<reference evidence="3 4" key="1">
    <citation type="submission" date="2023-05" db="EMBL/GenBank/DDBJ databases">
        <title>B98-5 Cell Line De Novo Hybrid Assembly: An Optical Mapping Approach.</title>
        <authorList>
            <person name="Kananen K."/>
            <person name="Auerbach J.A."/>
            <person name="Kautto E."/>
            <person name="Blachly J.S."/>
        </authorList>
    </citation>
    <scope>NUCLEOTIDE SEQUENCE [LARGE SCALE GENOMIC DNA]</scope>
    <source>
        <strain evidence="3">B95-8</strain>
        <tissue evidence="3">Cell line</tissue>
    </source>
</reference>
<accession>A0ABQ9UGY3</accession>
<evidence type="ECO:0000259" key="1">
    <source>
        <dbReference type="Pfam" id="PF23337"/>
    </source>
</evidence>